<evidence type="ECO:0000313" key="3">
    <source>
        <dbReference type="EMBL" id="NNM75265.1"/>
    </source>
</evidence>
<gene>
    <name evidence="3" type="ORF">HJG44_23175</name>
</gene>
<keyword evidence="1" id="KW-0560">Oxidoreductase</keyword>
<dbReference type="InterPro" id="IPR006076">
    <property type="entry name" value="FAD-dep_OxRdtase"/>
</dbReference>
<accession>A0A849IGE2</accession>
<proteinExistence type="predicted"/>
<comment type="caution">
    <text evidence="3">The sequence shown here is derived from an EMBL/GenBank/DDBJ whole genome shotgun (WGS) entry which is preliminary data.</text>
</comment>
<reference evidence="3 4" key="1">
    <citation type="submission" date="2020-04" db="EMBL/GenBank/DDBJ databases">
        <title>Enterovirga sp. isolate from soil.</title>
        <authorList>
            <person name="Chea S."/>
            <person name="Kim D.-U."/>
        </authorList>
    </citation>
    <scope>NUCLEOTIDE SEQUENCE [LARGE SCALE GENOMIC DNA]</scope>
    <source>
        <strain evidence="3 4">DB1703</strain>
    </source>
</reference>
<sequence length="436" mass="47818">MATTAQRPISPDPYWWEAAPLRRLEQVPVAPSADVVIVGAGYTGLSAAITLARAGRSVLVFDKQRPGEGASSRNGGITSGNLRPSLAAMTRKFGEERAKAILAESKAAREDLYRFIADEKIECDFKLVGRFAGAAAPGDYEGLARDADYLRKTFGIEAYAVPRGEQRDVLGTDYYYGGNVRMDIGGLHPGKFLAEMLRVALSAGATLHAETAVLGIARDGDGYEVSTARGKVRARHVVVGTNGYTDGSDRWLRRRLVPIRSRIIATAPISPNLMGELMPRRMMVSDTRNLSYYYRPSPDGTRILFGGRDGTVAGETDAPTKRLRHMLVELFPELDGIAITHSWYGYVAMNRDMVPRIFSRDGMRYAAGYCGSGVVWARWAGRKAALQVLGEDGSSALDFRPPAAVPFFNGTPWFLPPYMAWLTTQDRLKDRQRQGG</sequence>
<dbReference type="PANTHER" id="PTHR13847">
    <property type="entry name" value="SARCOSINE DEHYDROGENASE-RELATED"/>
    <property type="match status" value="1"/>
</dbReference>
<protein>
    <submittedName>
        <fullName evidence="3">FAD-binding oxidoreductase</fullName>
    </submittedName>
</protein>
<keyword evidence="4" id="KW-1185">Reference proteome</keyword>
<evidence type="ECO:0000259" key="2">
    <source>
        <dbReference type="Pfam" id="PF01266"/>
    </source>
</evidence>
<organism evidence="3 4">
    <name type="scientific">Enterovirga aerilata</name>
    <dbReference type="NCBI Taxonomy" id="2730920"/>
    <lineage>
        <taxon>Bacteria</taxon>
        <taxon>Pseudomonadati</taxon>
        <taxon>Pseudomonadota</taxon>
        <taxon>Alphaproteobacteria</taxon>
        <taxon>Hyphomicrobiales</taxon>
        <taxon>Methylobacteriaceae</taxon>
        <taxon>Enterovirga</taxon>
    </lineage>
</organism>
<dbReference type="Proteomes" id="UP000564885">
    <property type="component" value="Unassembled WGS sequence"/>
</dbReference>
<dbReference type="Pfam" id="PF01266">
    <property type="entry name" value="DAO"/>
    <property type="match status" value="1"/>
</dbReference>
<dbReference type="InterPro" id="IPR036188">
    <property type="entry name" value="FAD/NAD-bd_sf"/>
</dbReference>
<dbReference type="GO" id="GO:0005737">
    <property type="term" value="C:cytoplasm"/>
    <property type="evidence" value="ECO:0007669"/>
    <property type="project" value="TreeGrafter"/>
</dbReference>
<feature type="domain" description="FAD dependent oxidoreductase" evidence="2">
    <location>
        <begin position="34"/>
        <end position="385"/>
    </location>
</feature>
<name>A0A849IGE2_9HYPH</name>
<dbReference type="EMBL" id="JABEPP010000008">
    <property type="protein sequence ID" value="NNM75265.1"/>
    <property type="molecule type" value="Genomic_DNA"/>
</dbReference>
<dbReference type="Gene3D" id="3.30.9.10">
    <property type="entry name" value="D-Amino Acid Oxidase, subunit A, domain 2"/>
    <property type="match status" value="1"/>
</dbReference>
<dbReference type="SUPFAM" id="SSF51905">
    <property type="entry name" value="FAD/NAD(P)-binding domain"/>
    <property type="match status" value="1"/>
</dbReference>
<dbReference type="PANTHER" id="PTHR13847:SF281">
    <property type="entry name" value="FAD DEPENDENT OXIDOREDUCTASE DOMAIN-CONTAINING PROTEIN"/>
    <property type="match status" value="1"/>
</dbReference>
<dbReference type="GO" id="GO:0016491">
    <property type="term" value="F:oxidoreductase activity"/>
    <property type="evidence" value="ECO:0007669"/>
    <property type="project" value="UniProtKB-KW"/>
</dbReference>
<evidence type="ECO:0000313" key="4">
    <source>
        <dbReference type="Proteomes" id="UP000564885"/>
    </source>
</evidence>
<dbReference type="Gene3D" id="3.50.50.60">
    <property type="entry name" value="FAD/NAD(P)-binding domain"/>
    <property type="match status" value="1"/>
</dbReference>
<dbReference type="RefSeq" id="WP_171220774.1">
    <property type="nucleotide sequence ID" value="NZ_JABEPP010000008.1"/>
</dbReference>
<dbReference type="AlphaFoldDB" id="A0A849IGE2"/>
<evidence type="ECO:0000256" key="1">
    <source>
        <dbReference type="ARBA" id="ARBA00023002"/>
    </source>
</evidence>